<protein>
    <submittedName>
        <fullName evidence="2">Uncharacterized protein</fullName>
    </submittedName>
</protein>
<feature type="transmembrane region" description="Helical" evidence="1">
    <location>
        <begin position="31"/>
        <end position="57"/>
    </location>
</feature>
<keyword evidence="1" id="KW-0812">Transmembrane</keyword>
<name>A0A1I4VAV7_9HYPH</name>
<dbReference type="AlphaFoldDB" id="A0A1I4VAV7"/>
<evidence type="ECO:0000256" key="1">
    <source>
        <dbReference type="SAM" id="Phobius"/>
    </source>
</evidence>
<dbReference type="OrthoDB" id="9921405at2"/>
<sequence>MWPSAQVAPGRLRVKDAFVRLRRVDGRKPPLPVVVASLIVSIGIWVVICHAAGRIVWTW</sequence>
<dbReference type="Proteomes" id="UP000199048">
    <property type="component" value="Unassembled WGS sequence"/>
</dbReference>
<evidence type="ECO:0000313" key="3">
    <source>
        <dbReference type="Proteomes" id="UP000199048"/>
    </source>
</evidence>
<dbReference type="EMBL" id="FOTK01000092">
    <property type="protein sequence ID" value="SFM98308.1"/>
    <property type="molecule type" value="Genomic_DNA"/>
</dbReference>
<organism evidence="2 3">
    <name type="scientific">Methylobacterium pseudosasicola</name>
    <dbReference type="NCBI Taxonomy" id="582667"/>
    <lineage>
        <taxon>Bacteria</taxon>
        <taxon>Pseudomonadati</taxon>
        <taxon>Pseudomonadota</taxon>
        <taxon>Alphaproteobacteria</taxon>
        <taxon>Hyphomicrobiales</taxon>
        <taxon>Methylobacteriaceae</taxon>
        <taxon>Methylobacterium</taxon>
    </lineage>
</organism>
<proteinExistence type="predicted"/>
<accession>A0A1I4VAV7</accession>
<evidence type="ECO:0000313" key="2">
    <source>
        <dbReference type="EMBL" id="SFM98308.1"/>
    </source>
</evidence>
<keyword evidence="1" id="KW-0472">Membrane</keyword>
<gene>
    <name evidence="2" type="ORF">SAMN05192568_10924</name>
</gene>
<keyword evidence="1" id="KW-1133">Transmembrane helix</keyword>
<reference evidence="3" key="1">
    <citation type="submission" date="2016-10" db="EMBL/GenBank/DDBJ databases">
        <authorList>
            <person name="Varghese N."/>
            <person name="Submissions S."/>
        </authorList>
    </citation>
    <scope>NUCLEOTIDE SEQUENCE [LARGE SCALE GENOMIC DNA]</scope>
    <source>
        <strain evidence="3">BL36</strain>
    </source>
</reference>
<keyword evidence="3" id="KW-1185">Reference proteome</keyword>